<organism evidence="1 2">
    <name type="scientific">Platanthera zijinensis</name>
    <dbReference type="NCBI Taxonomy" id="2320716"/>
    <lineage>
        <taxon>Eukaryota</taxon>
        <taxon>Viridiplantae</taxon>
        <taxon>Streptophyta</taxon>
        <taxon>Embryophyta</taxon>
        <taxon>Tracheophyta</taxon>
        <taxon>Spermatophyta</taxon>
        <taxon>Magnoliopsida</taxon>
        <taxon>Liliopsida</taxon>
        <taxon>Asparagales</taxon>
        <taxon>Orchidaceae</taxon>
        <taxon>Orchidoideae</taxon>
        <taxon>Orchideae</taxon>
        <taxon>Orchidinae</taxon>
        <taxon>Platanthera</taxon>
    </lineage>
</organism>
<dbReference type="EMBL" id="JBBWWQ010000006">
    <property type="protein sequence ID" value="KAK8944346.1"/>
    <property type="molecule type" value="Genomic_DNA"/>
</dbReference>
<sequence>MLMNFVWNVYDNYGDGDFDDYFLAYFAGHIGFHRKLLTNVDALEKIMEGKSLGRCVVMIDALEQFVCSPLYNVVQSNRFAGLDAIAEDRSFKEENEDGKSAPGMHRVWVYKRNAPL</sequence>
<name>A0AAP0G8C4_9ASPA</name>
<keyword evidence="2" id="KW-1185">Reference proteome</keyword>
<evidence type="ECO:0000313" key="1">
    <source>
        <dbReference type="EMBL" id="KAK8944346.1"/>
    </source>
</evidence>
<comment type="caution">
    <text evidence="1">The sequence shown here is derived from an EMBL/GenBank/DDBJ whole genome shotgun (WGS) entry which is preliminary data.</text>
</comment>
<proteinExistence type="predicted"/>
<dbReference type="AlphaFoldDB" id="A0AAP0G8C4"/>
<reference evidence="1 2" key="1">
    <citation type="journal article" date="2022" name="Nat. Plants">
        <title>Genomes of leafy and leafless Platanthera orchids illuminate the evolution of mycoheterotrophy.</title>
        <authorList>
            <person name="Li M.H."/>
            <person name="Liu K.W."/>
            <person name="Li Z."/>
            <person name="Lu H.C."/>
            <person name="Ye Q.L."/>
            <person name="Zhang D."/>
            <person name="Wang J.Y."/>
            <person name="Li Y.F."/>
            <person name="Zhong Z.M."/>
            <person name="Liu X."/>
            <person name="Yu X."/>
            <person name="Liu D.K."/>
            <person name="Tu X.D."/>
            <person name="Liu B."/>
            <person name="Hao Y."/>
            <person name="Liao X.Y."/>
            <person name="Jiang Y.T."/>
            <person name="Sun W.H."/>
            <person name="Chen J."/>
            <person name="Chen Y.Q."/>
            <person name="Ai Y."/>
            <person name="Zhai J.W."/>
            <person name="Wu S.S."/>
            <person name="Zhou Z."/>
            <person name="Hsiao Y.Y."/>
            <person name="Wu W.L."/>
            <person name="Chen Y.Y."/>
            <person name="Lin Y.F."/>
            <person name="Hsu J.L."/>
            <person name="Li C.Y."/>
            <person name="Wang Z.W."/>
            <person name="Zhao X."/>
            <person name="Zhong W.Y."/>
            <person name="Ma X.K."/>
            <person name="Ma L."/>
            <person name="Huang J."/>
            <person name="Chen G.Z."/>
            <person name="Huang M.Z."/>
            <person name="Huang L."/>
            <person name="Peng D.H."/>
            <person name="Luo Y.B."/>
            <person name="Zou S.Q."/>
            <person name="Chen S.P."/>
            <person name="Lan S."/>
            <person name="Tsai W.C."/>
            <person name="Van de Peer Y."/>
            <person name="Liu Z.J."/>
        </authorList>
    </citation>
    <scope>NUCLEOTIDE SEQUENCE [LARGE SCALE GENOMIC DNA]</scope>
    <source>
        <strain evidence="1">Lor287</strain>
    </source>
</reference>
<dbReference type="Proteomes" id="UP001418222">
    <property type="component" value="Unassembled WGS sequence"/>
</dbReference>
<gene>
    <name evidence="1" type="ORF">KSP39_PZI008166</name>
</gene>
<accession>A0AAP0G8C4</accession>
<protein>
    <submittedName>
        <fullName evidence="1">Uncharacterized protein</fullName>
    </submittedName>
</protein>
<evidence type="ECO:0000313" key="2">
    <source>
        <dbReference type="Proteomes" id="UP001418222"/>
    </source>
</evidence>